<dbReference type="InterPro" id="IPR052953">
    <property type="entry name" value="Ser-rich/MCO-related"/>
</dbReference>
<dbReference type="STRING" id="1076935.U4KXF5"/>
<keyword evidence="1" id="KW-0732">Signal</keyword>
<dbReference type="PANTHER" id="PTHR34883:SF4">
    <property type="entry name" value="CUPREDOXIN"/>
    <property type="match status" value="1"/>
</dbReference>
<dbReference type="InterPro" id="IPR035810">
    <property type="entry name" value="PEBP_euk"/>
</dbReference>
<organism evidence="2 3">
    <name type="scientific">Pyronema omphalodes (strain CBS 100304)</name>
    <name type="common">Pyronema confluens</name>
    <dbReference type="NCBI Taxonomy" id="1076935"/>
    <lineage>
        <taxon>Eukaryota</taxon>
        <taxon>Fungi</taxon>
        <taxon>Dikarya</taxon>
        <taxon>Ascomycota</taxon>
        <taxon>Pezizomycotina</taxon>
        <taxon>Pezizomycetes</taxon>
        <taxon>Pezizales</taxon>
        <taxon>Pyronemataceae</taxon>
        <taxon>Pyronema</taxon>
    </lineage>
</organism>
<accession>U4KXF5</accession>
<dbReference type="AlphaFoldDB" id="U4KXF5"/>
<proteinExistence type="predicted"/>
<dbReference type="CDD" id="cd00920">
    <property type="entry name" value="Cupredoxin"/>
    <property type="match status" value="1"/>
</dbReference>
<evidence type="ECO:0000313" key="2">
    <source>
        <dbReference type="EMBL" id="CCX06160.1"/>
    </source>
</evidence>
<feature type="signal peptide" evidence="1">
    <location>
        <begin position="1"/>
        <end position="21"/>
    </location>
</feature>
<dbReference type="InterPro" id="IPR008972">
    <property type="entry name" value="Cupredoxin"/>
</dbReference>
<evidence type="ECO:0000313" key="3">
    <source>
        <dbReference type="Proteomes" id="UP000018144"/>
    </source>
</evidence>
<dbReference type="CDD" id="cd00866">
    <property type="entry name" value="PEBP_euk"/>
    <property type="match status" value="1"/>
</dbReference>
<dbReference type="InterPro" id="IPR008914">
    <property type="entry name" value="PEBP"/>
</dbReference>
<dbReference type="InterPro" id="IPR036610">
    <property type="entry name" value="PEBP-like_sf"/>
</dbReference>
<dbReference type="Pfam" id="PF01161">
    <property type="entry name" value="PBP"/>
    <property type="match status" value="1"/>
</dbReference>
<dbReference type="EMBL" id="HF935280">
    <property type="protein sequence ID" value="CCX06160.1"/>
    <property type="molecule type" value="Genomic_DNA"/>
</dbReference>
<sequence>MMFPNYSVLATTLLWISSALATNHKGIPQAFSTGFDPQSGLQISYDTVGTAAVKDGQDLSGKDLSKVPKFALGESSGINTNAKFIVLMIDPDVNGNPDVVAPQTLHYMRTDFQPSGQAVSIVSESAPAVKYVGPEATTGGNGTAHRYVFLLYSQPKNFKLQGVDANQRMGFDVKKWRDLNGLQPAIAGVHFVATPGVASVVPPATTTCTSKIAPVPSAPAVEVPTVEKPSVGGSGPQTIIHTVTVTADCACATAPAPPVGGVTLTAAPPTATAVTPPAAAVTHKVIVGGPSGLVYTPEFVQASPGDKVVFDFLARNHTVTQSTLENPCVLMPGGMKSGFRANPQSILGKETFEVTVTDTKPTWWFCAQAQHCQQGMVFAINPAEKFPTFKQNAMTGTNVTTPIGANATTPNLPVFTGAAAGLNAKVVSLVMGLAAAMVLLA</sequence>
<dbReference type="Gene3D" id="3.90.280.10">
    <property type="entry name" value="PEBP-like"/>
    <property type="match status" value="1"/>
</dbReference>
<dbReference type="SUPFAM" id="SSF49503">
    <property type="entry name" value="Cupredoxins"/>
    <property type="match status" value="1"/>
</dbReference>
<gene>
    <name evidence="2" type="ORF">PCON_05747</name>
</gene>
<protein>
    <submittedName>
        <fullName evidence="2">Similar to CEN-like protein 1 acc. no. Q9XH44</fullName>
    </submittedName>
</protein>
<name>U4KXF5_PYROM</name>
<dbReference type="Gene3D" id="2.60.40.420">
    <property type="entry name" value="Cupredoxins - blue copper proteins"/>
    <property type="match status" value="1"/>
</dbReference>
<reference evidence="2 3" key="1">
    <citation type="journal article" date="2013" name="PLoS Genet.">
        <title>The genome and development-dependent transcriptomes of Pyronema confluens: a window into fungal evolution.</title>
        <authorList>
            <person name="Traeger S."/>
            <person name="Altegoer F."/>
            <person name="Freitag M."/>
            <person name="Gabaldon T."/>
            <person name="Kempken F."/>
            <person name="Kumar A."/>
            <person name="Marcet-Houben M."/>
            <person name="Poggeler S."/>
            <person name="Stajich J.E."/>
            <person name="Nowrousian M."/>
        </authorList>
    </citation>
    <scope>NUCLEOTIDE SEQUENCE [LARGE SCALE GENOMIC DNA]</scope>
    <source>
        <strain evidence="3">CBS 100304</strain>
        <tissue evidence="2">Vegetative mycelium</tissue>
    </source>
</reference>
<dbReference type="OMA" id="CTSKIAP"/>
<dbReference type="PANTHER" id="PTHR34883">
    <property type="entry name" value="SERINE-RICH PROTEIN, PUTATIVE-RELATED-RELATED"/>
    <property type="match status" value="1"/>
</dbReference>
<keyword evidence="3" id="KW-1185">Reference proteome</keyword>
<dbReference type="OrthoDB" id="1921208at2759"/>
<dbReference type="Proteomes" id="UP000018144">
    <property type="component" value="Unassembled WGS sequence"/>
</dbReference>
<evidence type="ECO:0000256" key="1">
    <source>
        <dbReference type="SAM" id="SignalP"/>
    </source>
</evidence>
<dbReference type="SUPFAM" id="SSF49777">
    <property type="entry name" value="PEBP-like"/>
    <property type="match status" value="1"/>
</dbReference>
<feature type="chain" id="PRO_5004650929" evidence="1">
    <location>
        <begin position="22"/>
        <end position="441"/>
    </location>
</feature>